<dbReference type="GO" id="GO:0000287">
    <property type="term" value="F:magnesium ion binding"/>
    <property type="evidence" value="ECO:0007669"/>
    <property type="project" value="TreeGrafter"/>
</dbReference>
<dbReference type="InterPro" id="IPR013341">
    <property type="entry name" value="Mandelate_racemase_N_dom"/>
</dbReference>
<dbReference type="InterPro" id="IPR029065">
    <property type="entry name" value="Enolase_C-like"/>
</dbReference>
<comment type="cofactor">
    <cofactor evidence="1">
        <name>Mg(2+)</name>
        <dbReference type="ChEBI" id="CHEBI:18420"/>
    </cofactor>
</comment>
<dbReference type="InterPro" id="IPR013342">
    <property type="entry name" value="Mandelate_racemase_C"/>
</dbReference>
<gene>
    <name evidence="5" type="ORF">CEY11_16720</name>
</gene>
<feature type="domain" description="Mandelate racemase/muconate lactonizing enzyme C-terminal" evidence="4">
    <location>
        <begin position="155"/>
        <end position="253"/>
    </location>
</feature>
<dbReference type="SFLD" id="SFLDG00179">
    <property type="entry name" value="mandelate_racemase"/>
    <property type="match status" value="1"/>
</dbReference>
<dbReference type="Gene3D" id="3.20.20.120">
    <property type="entry name" value="Enolase-like C-terminal domain"/>
    <property type="match status" value="1"/>
</dbReference>
<organism evidence="5 6">
    <name type="scientific">Candidimonas nitroreducens</name>
    <dbReference type="NCBI Taxonomy" id="683354"/>
    <lineage>
        <taxon>Bacteria</taxon>
        <taxon>Pseudomonadati</taxon>
        <taxon>Pseudomonadota</taxon>
        <taxon>Betaproteobacteria</taxon>
        <taxon>Burkholderiales</taxon>
        <taxon>Alcaligenaceae</taxon>
        <taxon>Candidimonas</taxon>
    </lineage>
</organism>
<proteinExistence type="predicted"/>
<dbReference type="SFLD" id="SFLDS00001">
    <property type="entry name" value="Enolase"/>
    <property type="match status" value="1"/>
</dbReference>
<dbReference type="OrthoDB" id="8609034at2"/>
<dbReference type="InterPro" id="IPR046945">
    <property type="entry name" value="RHMD-like"/>
</dbReference>
<dbReference type="Proteomes" id="UP000214603">
    <property type="component" value="Unassembled WGS sequence"/>
</dbReference>
<dbReference type="Gene3D" id="3.30.390.10">
    <property type="entry name" value="Enolase-like, N-terminal domain"/>
    <property type="match status" value="1"/>
</dbReference>
<evidence type="ECO:0000313" key="6">
    <source>
        <dbReference type="Proteomes" id="UP000214603"/>
    </source>
</evidence>
<protein>
    <submittedName>
        <fullName evidence="5">Mandelate racemase</fullName>
    </submittedName>
</protein>
<sequence length="371" mass="39481">MQEPSTTGAVSSLHIAGVRTRFVKVPMRFPLGTSAATVTSAPLLLVDLQTQEGVIGRSYLFCYRDSGAKAIAAVLHEAIGLIQGHAVAPLQVAELLARRYALLGVAGLVRMALAALDIALWDALAVAAGMPLARLLGASAHPVPAYNSDGLGLMPARAAADEAVKLLEPGFRAVKLRLGHPEARTDLEVARAVRRAIGDDVVLMVDYNQALTVPEAVRRAHDLQELNIYWLEEQIHHSDLAGYAQIAQSLDTPVQIGENLDGPESVHRALAGNAADYLMLDAARIGGVSGWLRGAAIAAARNIPVSSHLFPEISVHLLAATPNAHWLEYVSWADAILQEPLAVRDGAIAPAERPGLGLEWSEKDVTRLLAD</sequence>
<dbReference type="Pfam" id="PF13378">
    <property type="entry name" value="MR_MLE_C"/>
    <property type="match status" value="1"/>
</dbReference>
<comment type="caution">
    <text evidence="5">The sequence shown here is derived from an EMBL/GenBank/DDBJ whole genome shotgun (WGS) entry which is preliminary data.</text>
</comment>
<reference evidence="6" key="1">
    <citation type="submission" date="2017-06" db="EMBL/GenBank/DDBJ databases">
        <title>Herbaspirillum phytohormonus sp. nov., isolated from the root nodule of Robinia pseudoacacia in lead-zinc mine.</title>
        <authorList>
            <person name="Fan M."/>
            <person name="Lin Y."/>
        </authorList>
    </citation>
    <scope>NUCLEOTIDE SEQUENCE [LARGE SCALE GENOMIC DNA]</scope>
    <source>
        <strain evidence="6">SC-089</strain>
    </source>
</reference>
<dbReference type="SUPFAM" id="SSF51604">
    <property type="entry name" value="Enolase C-terminal domain-like"/>
    <property type="match status" value="1"/>
</dbReference>
<evidence type="ECO:0000259" key="4">
    <source>
        <dbReference type="SMART" id="SM00922"/>
    </source>
</evidence>
<dbReference type="PANTHER" id="PTHR13794:SF58">
    <property type="entry name" value="MITOCHONDRIAL ENOLASE SUPERFAMILY MEMBER 1"/>
    <property type="match status" value="1"/>
</dbReference>
<dbReference type="SMART" id="SM00922">
    <property type="entry name" value="MR_MLE"/>
    <property type="match status" value="1"/>
</dbReference>
<dbReference type="RefSeq" id="WP_088604550.1">
    <property type="nucleotide sequence ID" value="NZ_NJIH01000009.1"/>
</dbReference>
<dbReference type="InterPro" id="IPR036849">
    <property type="entry name" value="Enolase-like_C_sf"/>
</dbReference>
<dbReference type="InterPro" id="IPR029017">
    <property type="entry name" value="Enolase-like_N"/>
</dbReference>
<accession>A0A225M8U9</accession>
<dbReference type="EMBL" id="NJIH01000009">
    <property type="protein sequence ID" value="OWT57546.1"/>
    <property type="molecule type" value="Genomic_DNA"/>
</dbReference>
<evidence type="ECO:0000256" key="3">
    <source>
        <dbReference type="ARBA" id="ARBA00022842"/>
    </source>
</evidence>
<dbReference type="GO" id="GO:0016836">
    <property type="term" value="F:hydro-lyase activity"/>
    <property type="evidence" value="ECO:0007669"/>
    <property type="project" value="TreeGrafter"/>
</dbReference>
<keyword evidence="3" id="KW-0460">Magnesium</keyword>
<evidence type="ECO:0000256" key="2">
    <source>
        <dbReference type="ARBA" id="ARBA00022723"/>
    </source>
</evidence>
<dbReference type="Pfam" id="PF02746">
    <property type="entry name" value="MR_MLE_N"/>
    <property type="match status" value="1"/>
</dbReference>
<evidence type="ECO:0000313" key="5">
    <source>
        <dbReference type="EMBL" id="OWT57546.1"/>
    </source>
</evidence>
<keyword evidence="6" id="KW-1185">Reference proteome</keyword>
<dbReference type="GO" id="GO:0016052">
    <property type="term" value="P:carbohydrate catabolic process"/>
    <property type="evidence" value="ECO:0007669"/>
    <property type="project" value="TreeGrafter"/>
</dbReference>
<name>A0A225M8U9_9BURK</name>
<dbReference type="PANTHER" id="PTHR13794">
    <property type="entry name" value="ENOLASE SUPERFAMILY, MANDELATE RACEMASE"/>
    <property type="match status" value="1"/>
</dbReference>
<dbReference type="AlphaFoldDB" id="A0A225M8U9"/>
<dbReference type="SUPFAM" id="SSF54826">
    <property type="entry name" value="Enolase N-terminal domain-like"/>
    <property type="match status" value="1"/>
</dbReference>
<keyword evidence="2" id="KW-0479">Metal-binding</keyword>
<evidence type="ECO:0000256" key="1">
    <source>
        <dbReference type="ARBA" id="ARBA00001946"/>
    </source>
</evidence>